<dbReference type="AlphaFoldDB" id="A0A0V1GSS4"/>
<sequence length="68" mass="7939">FTKPEIKELCFGYNNCFTLTTRLLNRWPERERPQQEKGKENPQQTIEGNCLPIIRVLSVDTLTCNPES</sequence>
<comment type="caution">
    <text evidence="1">The sequence shown here is derived from an EMBL/GenBank/DDBJ whole genome shotgun (WGS) entry which is preliminary data.</text>
</comment>
<reference evidence="1 2" key="1">
    <citation type="submission" date="2015-01" db="EMBL/GenBank/DDBJ databases">
        <title>Evolution of Trichinella species and genotypes.</title>
        <authorList>
            <person name="Korhonen P.K."/>
            <person name="Edoardo P."/>
            <person name="Giuseppe L.R."/>
            <person name="Gasser R.B."/>
        </authorList>
    </citation>
    <scope>NUCLEOTIDE SEQUENCE [LARGE SCALE GENOMIC DNA]</scope>
    <source>
        <strain evidence="1">ISS1029</strain>
    </source>
</reference>
<accession>A0A0V1GSS4</accession>
<organism evidence="1 2">
    <name type="scientific">Trichinella zimbabwensis</name>
    <dbReference type="NCBI Taxonomy" id="268475"/>
    <lineage>
        <taxon>Eukaryota</taxon>
        <taxon>Metazoa</taxon>
        <taxon>Ecdysozoa</taxon>
        <taxon>Nematoda</taxon>
        <taxon>Enoplea</taxon>
        <taxon>Dorylaimia</taxon>
        <taxon>Trichinellida</taxon>
        <taxon>Trichinellidae</taxon>
        <taxon>Trichinella</taxon>
    </lineage>
</organism>
<keyword evidence="2" id="KW-1185">Reference proteome</keyword>
<gene>
    <name evidence="1" type="ORF">T11_12715</name>
</gene>
<dbReference type="EMBL" id="JYDP01000321">
    <property type="protein sequence ID" value="KRZ01193.1"/>
    <property type="molecule type" value="Genomic_DNA"/>
</dbReference>
<name>A0A0V1GSS4_9BILA</name>
<proteinExistence type="predicted"/>
<dbReference type="Proteomes" id="UP000055024">
    <property type="component" value="Unassembled WGS sequence"/>
</dbReference>
<feature type="non-terminal residue" evidence="1">
    <location>
        <position position="1"/>
    </location>
</feature>
<evidence type="ECO:0000313" key="2">
    <source>
        <dbReference type="Proteomes" id="UP000055024"/>
    </source>
</evidence>
<evidence type="ECO:0000313" key="1">
    <source>
        <dbReference type="EMBL" id="KRZ01193.1"/>
    </source>
</evidence>
<protein>
    <submittedName>
        <fullName evidence="1">Uncharacterized protein</fullName>
    </submittedName>
</protein>